<protein>
    <submittedName>
        <fullName evidence="2">Uncharacterized protein</fullName>
    </submittedName>
</protein>
<gene>
    <name evidence="2" type="ORF">HKX40_08305</name>
</gene>
<dbReference type="NCBIfam" id="NF043076">
    <property type="entry name" value="PHA_gran_PhaM"/>
    <property type="match status" value="1"/>
</dbReference>
<dbReference type="Proteomes" id="UP000541421">
    <property type="component" value="Unassembled WGS sequence"/>
</dbReference>
<proteinExistence type="predicted"/>
<comment type="caution">
    <text evidence="2">The sequence shown here is derived from an EMBL/GenBank/DDBJ whole genome shotgun (WGS) entry which is preliminary data.</text>
</comment>
<evidence type="ECO:0000313" key="2">
    <source>
        <dbReference type="EMBL" id="NOL50135.1"/>
    </source>
</evidence>
<dbReference type="InterPro" id="IPR050026">
    <property type="entry name" value="PHA_gran_PhaM_N"/>
</dbReference>
<keyword evidence="3" id="KW-1185">Reference proteome</keyword>
<feature type="region of interest" description="Disordered" evidence="1">
    <location>
        <begin position="127"/>
        <end position="160"/>
    </location>
</feature>
<name>A0A7Y4LAT7_9BURK</name>
<accession>A0A7Y4LAT7</accession>
<evidence type="ECO:0000256" key="1">
    <source>
        <dbReference type="SAM" id="MobiDB-lite"/>
    </source>
</evidence>
<dbReference type="RefSeq" id="WP_171589112.1">
    <property type="nucleotide sequence ID" value="NZ_JABGBO010000008.1"/>
</dbReference>
<reference evidence="2 3" key="1">
    <citation type="submission" date="2020-05" db="EMBL/GenBank/DDBJ databases">
        <authorList>
            <person name="Niu N."/>
        </authorList>
    </citation>
    <scope>NUCLEOTIDE SEQUENCE [LARGE SCALE GENOMIC DNA]</scope>
    <source>
        <strain evidence="2 3">LMG10982</strain>
    </source>
</reference>
<evidence type="ECO:0000313" key="3">
    <source>
        <dbReference type="Proteomes" id="UP000541421"/>
    </source>
</evidence>
<sequence>MSDNPFKFFTGEQHQQPFLGSFDAFNKMWQETLQKTSLNAAPATATVEDLDKQIDALRNVENWLSLNLSVVKNTIQGLELQRANLQSFQEMMQKQDILQEAGQQWWRSLQEQFAGFLQSYEKQLSSTDTAAVEKTAEKSSVTPSDKTSTKPKHKPARKKG</sequence>
<dbReference type="AlphaFoldDB" id="A0A7Y4LAT7"/>
<feature type="compositionally biased region" description="Basic residues" evidence="1">
    <location>
        <begin position="149"/>
        <end position="160"/>
    </location>
</feature>
<organism evidence="2 3">
    <name type="scientific">Pelistega europaea</name>
    <dbReference type="NCBI Taxonomy" id="106147"/>
    <lineage>
        <taxon>Bacteria</taxon>
        <taxon>Pseudomonadati</taxon>
        <taxon>Pseudomonadota</taxon>
        <taxon>Betaproteobacteria</taxon>
        <taxon>Burkholderiales</taxon>
        <taxon>Alcaligenaceae</taxon>
        <taxon>Pelistega</taxon>
    </lineage>
</organism>
<dbReference type="EMBL" id="JABGBO010000008">
    <property type="protein sequence ID" value="NOL50135.1"/>
    <property type="molecule type" value="Genomic_DNA"/>
</dbReference>